<keyword evidence="3" id="KW-1185">Reference proteome</keyword>
<accession>A0A4V0YJT4</accession>
<gene>
    <name evidence="2" type="ORF">CUN61_12450</name>
</gene>
<feature type="compositionally biased region" description="Basic and acidic residues" evidence="1">
    <location>
        <begin position="46"/>
        <end position="61"/>
    </location>
</feature>
<evidence type="ECO:0000256" key="1">
    <source>
        <dbReference type="SAM" id="MobiDB-lite"/>
    </source>
</evidence>
<dbReference type="Proteomes" id="UP000291121">
    <property type="component" value="Chromosome"/>
</dbReference>
<name>A0A4V0YJT4_9PSED</name>
<evidence type="ECO:0000313" key="3">
    <source>
        <dbReference type="Proteomes" id="UP000291121"/>
    </source>
</evidence>
<reference evidence="2 3" key="1">
    <citation type="submission" date="2017-11" db="EMBL/GenBank/DDBJ databases">
        <title>Genome sequence of Pseudomonas arsenicoxydans ACM1.</title>
        <authorList>
            <person name="Nascimento F.X."/>
        </authorList>
    </citation>
    <scope>NUCLEOTIDE SEQUENCE [LARGE SCALE GENOMIC DNA]</scope>
    <source>
        <strain evidence="2 3">ACM1</strain>
    </source>
</reference>
<evidence type="ECO:0000313" key="2">
    <source>
        <dbReference type="EMBL" id="QAY84754.1"/>
    </source>
</evidence>
<proteinExistence type="predicted"/>
<sequence length="77" mass="8467">MGALRPLLGRGASRAAFPRRAWERSHGGANLRQSPPCATRRLNCVPDDRRIALHRQTAEKPRSRHARRPPPAAAAVA</sequence>
<feature type="region of interest" description="Disordered" evidence="1">
    <location>
        <begin position="19"/>
        <end position="77"/>
    </location>
</feature>
<protein>
    <recommendedName>
        <fullName evidence="4">DUF1534 domain-containing protein</fullName>
    </recommendedName>
</protein>
<organism evidence="2 3">
    <name type="scientific">Pseudomonas arsenicoxydans</name>
    <dbReference type="NCBI Taxonomy" id="702115"/>
    <lineage>
        <taxon>Bacteria</taxon>
        <taxon>Pseudomonadati</taxon>
        <taxon>Pseudomonadota</taxon>
        <taxon>Gammaproteobacteria</taxon>
        <taxon>Pseudomonadales</taxon>
        <taxon>Pseudomonadaceae</taxon>
        <taxon>Pseudomonas</taxon>
    </lineage>
</organism>
<dbReference type="AlphaFoldDB" id="A0A4V0YJT4"/>
<evidence type="ECO:0008006" key="4">
    <source>
        <dbReference type="Google" id="ProtNLM"/>
    </source>
</evidence>
<dbReference type="EMBL" id="CP024767">
    <property type="protein sequence ID" value="QAY84754.1"/>
    <property type="molecule type" value="Genomic_DNA"/>
</dbReference>